<sequence>MAQANDQQTTRTIVDCDVHTAYRTETIRNKIADRLEEPYKSYLTKETLNYGPYPRDSFPKEGLMSSGGTTEGAVVETPEDIEEDLCEGFGVDVAILNSLQKFDLIPQRERARREMRAVNDVFVEHFLEGHDEFFGLAMLQTQDPAAAAEEIDRMGAEDDIVGALILNGPSDKPLGDPKYDIIYRAAEDNDLPLVFHSSAVGYAVSKKFPFMYNDLQHYGSLHGLSHPFANMVTVTSLIMNGVPEKFPGLDFVFLEQDIGIVPLLMHRLNRETNQQPYEVPLLDKAPEEYIRDQFYWGTQPMPEAQDNNDVRKTVDLIGPDNIVFTTDHPHSDFDDPSSVVNKYFSHLSEEDQDKIMYKNADRVFGLGL</sequence>
<dbReference type="GO" id="GO:0016829">
    <property type="term" value="F:lyase activity"/>
    <property type="evidence" value="ECO:0007669"/>
    <property type="project" value="UniProtKB-KW"/>
</dbReference>
<gene>
    <name evidence="4" type="ORF">ACFQE6_14320</name>
</gene>
<keyword evidence="5" id="KW-1185">Reference proteome</keyword>
<dbReference type="InterPro" id="IPR006680">
    <property type="entry name" value="Amidohydro-rel"/>
</dbReference>
<dbReference type="Proteomes" id="UP001596383">
    <property type="component" value="Unassembled WGS sequence"/>
</dbReference>
<dbReference type="PANTHER" id="PTHR21240">
    <property type="entry name" value="2-AMINO-3-CARBOXYLMUCONATE-6-SEMIALDEHYDE DECARBOXYLASE"/>
    <property type="match status" value="1"/>
</dbReference>
<name>A0ABD5SNK9_9EURY</name>
<feature type="region of interest" description="Disordered" evidence="2">
    <location>
        <begin position="53"/>
        <end position="72"/>
    </location>
</feature>
<dbReference type="AlphaFoldDB" id="A0ABD5SNK9"/>
<organism evidence="4 5">
    <name type="scientific">Natrinema soli</name>
    <dbReference type="NCBI Taxonomy" id="1930624"/>
    <lineage>
        <taxon>Archaea</taxon>
        <taxon>Methanobacteriati</taxon>
        <taxon>Methanobacteriota</taxon>
        <taxon>Stenosarchaea group</taxon>
        <taxon>Halobacteria</taxon>
        <taxon>Halobacteriales</taxon>
        <taxon>Natrialbaceae</taxon>
        <taxon>Natrinema</taxon>
    </lineage>
</organism>
<dbReference type="InterPro" id="IPR032465">
    <property type="entry name" value="ACMSD"/>
</dbReference>
<protein>
    <submittedName>
        <fullName evidence="4">Amidohydrolase family protein</fullName>
    </submittedName>
</protein>
<dbReference type="RefSeq" id="WP_273739115.1">
    <property type="nucleotide sequence ID" value="NZ_JAQIVI010000214.1"/>
</dbReference>
<keyword evidence="1" id="KW-0456">Lyase</keyword>
<dbReference type="SUPFAM" id="SSF51556">
    <property type="entry name" value="Metallo-dependent hydrolases"/>
    <property type="match status" value="1"/>
</dbReference>
<evidence type="ECO:0000313" key="5">
    <source>
        <dbReference type="Proteomes" id="UP001596383"/>
    </source>
</evidence>
<dbReference type="PANTHER" id="PTHR21240:SF28">
    <property type="entry name" value="ISO-OROTATE DECARBOXYLASE (EUROFUNG)"/>
    <property type="match status" value="1"/>
</dbReference>
<evidence type="ECO:0000259" key="3">
    <source>
        <dbReference type="Pfam" id="PF04909"/>
    </source>
</evidence>
<comment type="caution">
    <text evidence="4">The sequence shown here is derived from an EMBL/GenBank/DDBJ whole genome shotgun (WGS) entry which is preliminary data.</text>
</comment>
<proteinExistence type="predicted"/>
<evidence type="ECO:0000313" key="4">
    <source>
        <dbReference type="EMBL" id="MFC6766124.1"/>
    </source>
</evidence>
<dbReference type="Pfam" id="PF04909">
    <property type="entry name" value="Amidohydro_2"/>
    <property type="match status" value="1"/>
</dbReference>
<reference evidence="4 5" key="1">
    <citation type="journal article" date="2019" name="Int. J. Syst. Evol. Microbiol.">
        <title>The Global Catalogue of Microorganisms (GCM) 10K type strain sequencing project: providing services to taxonomists for standard genome sequencing and annotation.</title>
        <authorList>
            <consortium name="The Broad Institute Genomics Platform"/>
            <consortium name="The Broad Institute Genome Sequencing Center for Infectious Disease"/>
            <person name="Wu L."/>
            <person name="Ma J."/>
        </authorList>
    </citation>
    <scope>NUCLEOTIDE SEQUENCE [LARGE SCALE GENOMIC DNA]</scope>
    <source>
        <strain evidence="4 5">LMG 29247</strain>
    </source>
</reference>
<evidence type="ECO:0000256" key="1">
    <source>
        <dbReference type="ARBA" id="ARBA00023239"/>
    </source>
</evidence>
<dbReference type="Gene3D" id="3.20.20.140">
    <property type="entry name" value="Metal-dependent hydrolases"/>
    <property type="match status" value="1"/>
</dbReference>
<accession>A0ABD5SNK9</accession>
<evidence type="ECO:0000256" key="2">
    <source>
        <dbReference type="SAM" id="MobiDB-lite"/>
    </source>
</evidence>
<dbReference type="EMBL" id="JBHSWV010000214">
    <property type="protein sequence ID" value="MFC6766124.1"/>
    <property type="molecule type" value="Genomic_DNA"/>
</dbReference>
<dbReference type="InterPro" id="IPR032466">
    <property type="entry name" value="Metal_Hydrolase"/>
</dbReference>
<feature type="domain" description="Amidohydrolase-related" evidence="3">
    <location>
        <begin position="110"/>
        <end position="366"/>
    </location>
</feature>